<keyword evidence="2" id="KW-1185">Reference proteome</keyword>
<protein>
    <recommendedName>
        <fullName evidence="3">Glycosyl hydrolase family 95 N-terminal domain-containing protein</fullName>
    </recommendedName>
</protein>
<sequence length="240" mass="24036">MVGSGRIGAVAHGPADAITVSLAHERWFPPVNARPHAPDLRPRLDAIRAALLAGDADTASAELLAGARDSGYGDDLVWTDPLGICATLVVRTAGGVAGGAAGMRRTMDPVGGEAGIEWTDLTGGRHALRLIAPRDGAACWLALESDRETDTVVELGLGAGDATSWDTGVPDASAAVRASVAGGERGILTAEAGEDGADADGAVGGAVRSVTEVDAGTAWDVDGGSARTTVRTGPGATRLL</sequence>
<name>A0A399SS62_9MICO</name>
<reference evidence="1 2" key="1">
    <citation type="submission" date="2018-08" db="EMBL/GenBank/DDBJ databases">
        <title>Genome Sequence of Clavibacter michiganensis Subspecies type strains, and the Atypical Peach-Colored Strains Isolated from Tomato.</title>
        <authorList>
            <person name="Osdaghi E."/>
            <person name="Portier P."/>
            <person name="Briand M."/>
            <person name="Jacques M.-A."/>
        </authorList>
    </citation>
    <scope>NUCLEOTIDE SEQUENCE [LARGE SCALE GENOMIC DNA]</scope>
    <source>
        <strain evidence="1 2">CFBP 8615</strain>
    </source>
</reference>
<dbReference type="Gene3D" id="2.70.98.50">
    <property type="entry name" value="putative glycoside hydrolase family protein from bacillus halodurans"/>
    <property type="match status" value="1"/>
</dbReference>
<dbReference type="Proteomes" id="UP000266484">
    <property type="component" value="Unassembled WGS sequence"/>
</dbReference>
<organism evidence="1 2">
    <name type="scientific">Clavibacter lycopersici</name>
    <dbReference type="NCBI Taxonomy" id="2301718"/>
    <lineage>
        <taxon>Bacteria</taxon>
        <taxon>Bacillati</taxon>
        <taxon>Actinomycetota</taxon>
        <taxon>Actinomycetes</taxon>
        <taxon>Micrococcales</taxon>
        <taxon>Microbacteriaceae</taxon>
        <taxon>Clavibacter</taxon>
    </lineage>
</organism>
<feature type="non-terminal residue" evidence="1">
    <location>
        <position position="240"/>
    </location>
</feature>
<evidence type="ECO:0008006" key="3">
    <source>
        <dbReference type="Google" id="ProtNLM"/>
    </source>
</evidence>
<comment type="caution">
    <text evidence="1">The sequence shown here is derived from an EMBL/GenBank/DDBJ whole genome shotgun (WGS) entry which is preliminary data.</text>
</comment>
<dbReference type="EMBL" id="QWGT01000350">
    <property type="protein sequence ID" value="RIJ45312.1"/>
    <property type="molecule type" value="Genomic_DNA"/>
</dbReference>
<proteinExistence type="predicted"/>
<dbReference type="AlphaFoldDB" id="A0A399SS62"/>
<gene>
    <name evidence="1" type="ORF">DZG00_14935</name>
</gene>
<evidence type="ECO:0000313" key="2">
    <source>
        <dbReference type="Proteomes" id="UP000266484"/>
    </source>
</evidence>
<accession>A0A399SS62</accession>
<evidence type="ECO:0000313" key="1">
    <source>
        <dbReference type="EMBL" id="RIJ45312.1"/>
    </source>
</evidence>